<dbReference type="Pfam" id="PF12896">
    <property type="entry name" value="ANAPC4"/>
    <property type="match status" value="1"/>
</dbReference>
<dbReference type="KEGG" id="sgra:EX895_002763"/>
<feature type="domain" description="Anaphase-promoting complex subunit 4 long" evidence="6">
    <location>
        <begin position="424"/>
        <end position="604"/>
    </location>
</feature>
<evidence type="ECO:0000256" key="5">
    <source>
        <dbReference type="ARBA" id="ARBA00023306"/>
    </source>
</evidence>
<proteinExistence type="predicted"/>
<keyword evidence="2" id="KW-0132">Cell division</keyword>
<dbReference type="GO" id="GO:0034399">
    <property type="term" value="C:nuclear periphery"/>
    <property type="evidence" value="ECO:0007669"/>
    <property type="project" value="TreeGrafter"/>
</dbReference>
<evidence type="ECO:0000256" key="4">
    <source>
        <dbReference type="ARBA" id="ARBA00022786"/>
    </source>
</evidence>
<comment type="caution">
    <text evidence="7">The sequence shown here is derived from an EMBL/GenBank/DDBJ whole genome shotgun (WGS) entry which is preliminary data.</text>
</comment>
<dbReference type="GO" id="GO:0031145">
    <property type="term" value="P:anaphase-promoting complex-dependent catabolic process"/>
    <property type="evidence" value="ECO:0007669"/>
    <property type="project" value="InterPro"/>
</dbReference>
<dbReference type="RefSeq" id="XP_029740396.1">
    <property type="nucleotide sequence ID" value="XM_029883361.1"/>
</dbReference>
<evidence type="ECO:0000256" key="3">
    <source>
        <dbReference type="ARBA" id="ARBA00022776"/>
    </source>
</evidence>
<evidence type="ECO:0000313" key="8">
    <source>
        <dbReference type="Proteomes" id="UP000306050"/>
    </source>
</evidence>
<evidence type="ECO:0000259" key="6">
    <source>
        <dbReference type="Pfam" id="PF12896"/>
    </source>
</evidence>
<dbReference type="AlphaFoldDB" id="A0A4U7KUZ7"/>
<protein>
    <recommendedName>
        <fullName evidence="1">Anaphase-promoting complex subunit 4</fullName>
    </recommendedName>
</protein>
<gene>
    <name evidence="7" type="ORF">EX895_002763</name>
</gene>
<dbReference type="EMBL" id="SRRM01000009">
    <property type="protein sequence ID" value="TKY88411.1"/>
    <property type="molecule type" value="Genomic_DNA"/>
</dbReference>
<name>A0A4U7KUZ7_9BASI</name>
<evidence type="ECO:0000256" key="1">
    <source>
        <dbReference type="ARBA" id="ARBA00016067"/>
    </source>
</evidence>
<dbReference type="InterPro" id="IPR024789">
    <property type="entry name" value="APC4"/>
</dbReference>
<dbReference type="Proteomes" id="UP000306050">
    <property type="component" value="Chromosome SGRAM_16"/>
</dbReference>
<evidence type="ECO:0000313" key="7">
    <source>
        <dbReference type="EMBL" id="TKY88411.1"/>
    </source>
</evidence>
<keyword evidence="3" id="KW-0498">Mitosis</keyword>
<keyword evidence="5" id="KW-0131">Cell cycle</keyword>
<dbReference type="OrthoDB" id="10259843at2759"/>
<keyword evidence="8" id="KW-1185">Reference proteome</keyword>
<dbReference type="GO" id="GO:0051301">
    <property type="term" value="P:cell division"/>
    <property type="evidence" value="ECO:0007669"/>
    <property type="project" value="UniProtKB-KW"/>
</dbReference>
<accession>A0A4U7KUZ7</accession>
<dbReference type="PANTHER" id="PTHR13260:SF0">
    <property type="entry name" value="ANAPHASE-PROMOTING COMPLEX SUBUNIT 4"/>
    <property type="match status" value="1"/>
</dbReference>
<dbReference type="GO" id="GO:0005680">
    <property type="term" value="C:anaphase-promoting complex"/>
    <property type="evidence" value="ECO:0007669"/>
    <property type="project" value="InterPro"/>
</dbReference>
<dbReference type="GO" id="GO:0070979">
    <property type="term" value="P:protein K11-linked ubiquitination"/>
    <property type="evidence" value="ECO:0007669"/>
    <property type="project" value="TreeGrafter"/>
</dbReference>
<reference evidence="7 8" key="1">
    <citation type="submission" date="2019-05" db="EMBL/GenBank/DDBJ databases">
        <title>Sporisorium graminicola CBS 10092 draft sequencing and annotation.</title>
        <authorList>
            <person name="Solano-Gonzalez S."/>
            <person name="Caddick M.X."/>
            <person name="Darby A."/>
        </authorList>
    </citation>
    <scope>NUCLEOTIDE SEQUENCE [LARGE SCALE GENOMIC DNA]</scope>
    <source>
        <strain evidence="7 8">CBS 10092</strain>
    </source>
</reference>
<evidence type="ECO:0000256" key="2">
    <source>
        <dbReference type="ARBA" id="ARBA00022618"/>
    </source>
</evidence>
<organism evidence="7 8">
    <name type="scientific">Sporisorium graminicola</name>
    <dbReference type="NCBI Taxonomy" id="280036"/>
    <lineage>
        <taxon>Eukaryota</taxon>
        <taxon>Fungi</taxon>
        <taxon>Dikarya</taxon>
        <taxon>Basidiomycota</taxon>
        <taxon>Ustilaginomycotina</taxon>
        <taxon>Ustilaginomycetes</taxon>
        <taxon>Ustilaginales</taxon>
        <taxon>Ustilaginaceae</taxon>
        <taxon>Sporisorium</taxon>
    </lineage>
</organism>
<dbReference type="InterPro" id="IPR024790">
    <property type="entry name" value="APC4_long_dom"/>
</dbReference>
<keyword evidence="4" id="KW-0833">Ubl conjugation pathway</keyword>
<dbReference type="PANTHER" id="PTHR13260">
    <property type="entry name" value="ANAPHASE PROMOTING COMPLEX SUBUNIT 4 APC4"/>
    <property type="match status" value="1"/>
</dbReference>
<sequence>MPVSLTDGSIVGDGSQIGMFPVLADQRLDKPATLLRTSANPRMDLVLLILKDSASQSTPAPTAPPGMSAAQFALVQRMLAARQRGAQASAAQGAPEPRRGPQIHLVLWRMGDESSAVWSVPLSFDQVMDKTSNSPGASQQEHEDVHLHDLVWSPRGDRVAVLASVKRTSVASTSTATWRATTFLRTYSVQDGRLLSTVTIHGDHTISSNNSADGFAQPMSATWHEVDFGINDDAVDGSSESILTKFSPLPALPAADTFASAGGTGNLMPHQLRMMQMSGQKQPPSFRFPSHLALQGRGALASIPRLAKADTDLHLLEGGDAVLTLDQDRALPLSPETVVLVSRAATARVHLILDGQIHIGSLQIPRSHEARPDEPSSCASLMLWLSPDMTRIVSVSSNSDLAISQQTLELPLPVTTRYGALSARRRIAAVARASHLLGFYLGYALDSASALQQVYQNEFVQKVINEWSKNIDDLDMKFGADMKYELINVLLTGRAGPAAEQFLLGNLTEGVLTRLEQQTHTAMYALKKLISESLKPALERSIVCLSGLFGQCRFSGGSDEGLRQALKILQASLNSTLSLAKEVDMEALVSQEFYRWCRTERERQERIKQDQDEPRLPITYDVQFVATYIDRGFENGEIHARMGNNVAAEAIEEILAEVPRKTSLREALQAAQTFLAAPGAASAKAKPQQEKAELSEKSNKVPLAVLPMLNRAVEMLGSQLTGLLDAGLDRSVVEPTAPATVAKHSWWLARETAPALSISASSENIEKRAARICTTSIISAETVLSAYILHSRDAPSSSSCVLVVRQNTLAATDTPAIVLFTVPGEQDVIILDIGFYGDAELLVLAQLTSTSTSVLLGFNVADLPFTLDFEDEGRDAIATVTPSRATEFERDFKPIKLAVNTNKQTVTVVEEDGRRVMYLDISLVELADVAMQEEE</sequence>
<dbReference type="GeneID" id="40725658"/>